<evidence type="ECO:0000259" key="3">
    <source>
        <dbReference type="Pfam" id="PF19031"/>
    </source>
</evidence>
<dbReference type="Proteomes" id="UP000785200">
    <property type="component" value="Unassembled WGS sequence"/>
</dbReference>
<feature type="region of interest" description="Disordered" evidence="2">
    <location>
        <begin position="459"/>
        <end position="492"/>
    </location>
</feature>
<dbReference type="PANTHER" id="PTHR13056:SF0">
    <property type="entry name" value="VACUOLAR FUSION PROTEIN CCZ1 HOMOLOG-RELATED"/>
    <property type="match status" value="1"/>
</dbReference>
<sequence length="875" mass="96016">MSEQLAKVTPAQLGFLAIYNPSLGTTDETFENQIVYYSSSETRGDVSPQKGLSDTKAIEDAIREQSNERLRQIGLAQGMVEFGRSFSEGRSVDTIETEKSRIILHELEAGWWILASINLTILPATVKTPATKGKIAEQTATAEYSSREVKPPILLLGDLLQAHSTFLLHHASSMSALFVRTRRSKFVGLLGRYWDTFLSTWNVLMHGNPANKLYGAIKVAACGELGVGVGEEERGSGEREVLEGFVGRVDGLIDVIVSKFGDTDQMVDKEQGRKKPDPAKPTGPWLGSGDEPAAEDGAIFLGTGALSRKSLRDVSHWVEDLYRWGPHAYGVIDNPSSNRRTKKSKTKSQATRKEVSAEAKQPLRQITGLTLRDKRNRQDSLKSLPPKPIEEGEDSPKHKIKDLRPSIKRGLSSRSFASTDSDSKTSKFASYLKFGYGTHWSLGGSSTKSEGQIDNRIAESTATQPTEPPGKDVFSSSPTRSPMYPSDDSEGHFLIGLMGGIDDDDDADEIADGDTDNFMRYGVETDGYNARLVLRTLTLELERAEDARAEGDISIDLGVNENDGHASSRHTGSERTGTSNTSFESQDRNKTKRLRAVVYVNKPFIFVFLFELRTDALALTSLYRSLHYQIGPLHKPLLKSTSYRASKPDIVVGGQEGAKTPIYDIVYDPKLLTINSTIPNIPDPYQIQPKSNISPPWSRIEALNTHMQIIQTYIATSVDRSELERTCKTSRGWWVVWNRVPDPDQSITLSSGSVDVPEPISEDGIQSMQSTVSSRGKFSSLTSHGTSTVGASMNSGPAHPFLETPSNTNLSLPKDKEIFLIRRASDYVPAKSSGRFASGSSMVTDAGWTAGPGKLAQGIGIDTKRYIEGLLNLNR</sequence>
<evidence type="ECO:0000256" key="2">
    <source>
        <dbReference type="SAM" id="MobiDB-lite"/>
    </source>
</evidence>
<dbReference type="PANTHER" id="PTHR13056">
    <property type="entry name" value="VACUOLAR FUSION PROTEIN CCZ1 HOMOLOG-RELATED"/>
    <property type="match status" value="1"/>
</dbReference>
<organism evidence="4 5">
    <name type="scientific">Hyphodiscus hymeniophilus</name>
    <dbReference type="NCBI Taxonomy" id="353542"/>
    <lineage>
        <taxon>Eukaryota</taxon>
        <taxon>Fungi</taxon>
        <taxon>Dikarya</taxon>
        <taxon>Ascomycota</taxon>
        <taxon>Pezizomycotina</taxon>
        <taxon>Leotiomycetes</taxon>
        <taxon>Helotiales</taxon>
        <taxon>Hyphodiscaceae</taxon>
        <taxon>Hyphodiscus</taxon>
    </lineage>
</organism>
<dbReference type="InterPro" id="IPR013176">
    <property type="entry name" value="Ccz1"/>
</dbReference>
<feature type="compositionally biased region" description="Polar residues" evidence="2">
    <location>
        <begin position="574"/>
        <end position="584"/>
    </location>
</feature>
<feature type="region of interest" description="Disordered" evidence="2">
    <location>
        <begin position="555"/>
        <end position="587"/>
    </location>
</feature>
<accession>A0A9P6SKL3</accession>
<dbReference type="OrthoDB" id="240546at2759"/>
<feature type="compositionally biased region" description="Polar residues" evidence="2">
    <location>
        <begin position="776"/>
        <end position="795"/>
    </location>
</feature>
<comment type="caution">
    <text evidence="4">The sequence shown here is derived from an EMBL/GenBank/DDBJ whole genome shotgun (WGS) entry which is preliminary data.</text>
</comment>
<evidence type="ECO:0000313" key="5">
    <source>
        <dbReference type="Proteomes" id="UP000785200"/>
    </source>
</evidence>
<feature type="region of interest" description="Disordered" evidence="2">
    <location>
        <begin position="266"/>
        <end position="293"/>
    </location>
</feature>
<feature type="compositionally biased region" description="Basic and acidic residues" evidence="2">
    <location>
        <begin position="371"/>
        <end position="380"/>
    </location>
</feature>
<proteinExistence type="inferred from homology"/>
<reference evidence="4" key="1">
    <citation type="submission" date="2019-07" db="EMBL/GenBank/DDBJ databases">
        <title>Hyphodiscus hymeniophilus genome sequencing and assembly.</title>
        <authorList>
            <person name="Kramer G."/>
            <person name="Nodwell J."/>
        </authorList>
    </citation>
    <scope>NUCLEOTIDE SEQUENCE</scope>
    <source>
        <strain evidence="4">ATCC 34498</strain>
    </source>
</reference>
<dbReference type="EMBL" id="VNKQ01000017">
    <property type="protein sequence ID" value="KAG0645834.1"/>
    <property type="molecule type" value="Genomic_DNA"/>
</dbReference>
<name>A0A9P6SKL3_9HELO</name>
<feature type="compositionally biased region" description="Basic and acidic residues" evidence="2">
    <location>
        <begin position="388"/>
        <end position="405"/>
    </location>
</feature>
<evidence type="ECO:0000313" key="4">
    <source>
        <dbReference type="EMBL" id="KAG0645834.1"/>
    </source>
</evidence>
<dbReference type="GO" id="GO:0035658">
    <property type="term" value="C:Mon1-Ccz1 complex"/>
    <property type="evidence" value="ECO:0007669"/>
    <property type="project" value="InterPro"/>
</dbReference>
<dbReference type="GO" id="GO:0016192">
    <property type="term" value="P:vesicle-mediated transport"/>
    <property type="evidence" value="ECO:0007669"/>
    <property type="project" value="InterPro"/>
</dbReference>
<protein>
    <recommendedName>
        <fullName evidence="3">CCZ1/INTU/HSP4 first Longin domain-containing protein</fullName>
    </recommendedName>
</protein>
<feature type="compositionally biased region" description="Basic and acidic residues" evidence="2">
    <location>
        <begin position="266"/>
        <end position="278"/>
    </location>
</feature>
<keyword evidence="5" id="KW-1185">Reference proteome</keyword>
<feature type="region of interest" description="Disordered" evidence="2">
    <location>
        <begin position="328"/>
        <end position="422"/>
    </location>
</feature>
<evidence type="ECO:0000256" key="1">
    <source>
        <dbReference type="ARBA" id="ARBA00005352"/>
    </source>
</evidence>
<feature type="region of interest" description="Disordered" evidence="2">
    <location>
        <begin position="776"/>
        <end position="798"/>
    </location>
</feature>
<dbReference type="AlphaFoldDB" id="A0A9P6SKL3"/>
<feature type="domain" description="CCZ1/INTU/HSP4 first Longin" evidence="3">
    <location>
        <begin position="15"/>
        <end position="120"/>
    </location>
</feature>
<dbReference type="Pfam" id="PF19031">
    <property type="entry name" value="Intu_longin_1"/>
    <property type="match status" value="1"/>
</dbReference>
<comment type="similarity">
    <text evidence="1">Belongs to the CCZ1 family.</text>
</comment>
<dbReference type="InterPro" id="IPR043987">
    <property type="entry name" value="CCZ1/INTU/HSP4_longin_1"/>
</dbReference>
<gene>
    <name evidence="4" type="ORF">D0Z07_7718</name>
</gene>